<keyword evidence="2" id="KW-1185">Reference proteome</keyword>
<evidence type="ECO:0000313" key="1">
    <source>
        <dbReference type="EMBL" id="EOS15880.1"/>
    </source>
</evidence>
<sequence>MWRHLLYFGCLYHYERVNYDGDAEVLFSVTIVVL</sequence>
<dbReference type="EMBL" id="ASSQ01000020">
    <property type="protein sequence ID" value="EOS15880.1"/>
    <property type="molecule type" value="Genomic_DNA"/>
</dbReference>
<dbReference type="Proteomes" id="UP000014140">
    <property type="component" value="Unassembled WGS sequence"/>
</dbReference>
<dbReference type="AlphaFoldDB" id="S0GPF0"/>
<comment type="caution">
    <text evidence="1">The sequence shown here is derived from an EMBL/GenBank/DDBJ whole genome shotgun (WGS) entry which is preliminary data.</text>
</comment>
<name>S0GPF0_9BACT</name>
<evidence type="ECO:0000313" key="2">
    <source>
        <dbReference type="Proteomes" id="UP000014140"/>
    </source>
</evidence>
<reference evidence="1 2" key="1">
    <citation type="submission" date="2013-04" db="EMBL/GenBank/DDBJ databases">
        <title>The Genome Sequence of Parabacteroides goldsteinii dnLKV18.</title>
        <authorList>
            <consortium name="The Broad Institute Genomics Platform"/>
            <consortium name="The Broad Institute Genome Sequencing Center for Infectious Disease"/>
            <person name="Earl A."/>
            <person name="Xavier R."/>
            <person name="Kuhn K."/>
            <person name="Stappenbeck T."/>
            <person name="Walker B."/>
            <person name="Young S."/>
            <person name="Zeng Q."/>
            <person name="Gargeya S."/>
            <person name="Fitzgerald M."/>
            <person name="Haas B."/>
            <person name="Abouelleil A."/>
            <person name="Allen A.W."/>
            <person name="Alvarado L."/>
            <person name="Arachchi H.M."/>
            <person name="Berlin A.M."/>
            <person name="Chapman S.B."/>
            <person name="Gainer-Dewar J."/>
            <person name="Goldberg J."/>
            <person name="Griggs A."/>
            <person name="Gujja S."/>
            <person name="Hansen M."/>
            <person name="Howarth C."/>
            <person name="Imamovic A."/>
            <person name="Ireland A."/>
            <person name="Larimer J."/>
            <person name="McCowan C."/>
            <person name="Murphy C."/>
            <person name="Pearson M."/>
            <person name="Poon T.W."/>
            <person name="Priest M."/>
            <person name="Roberts A."/>
            <person name="Saif S."/>
            <person name="Shea T."/>
            <person name="Sisk P."/>
            <person name="Sykes S."/>
            <person name="Wortman J."/>
            <person name="Nusbaum C."/>
            <person name="Birren B."/>
        </authorList>
    </citation>
    <scope>NUCLEOTIDE SEQUENCE [LARGE SCALE GENOMIC DNA]</scope>
    <source>
        <strain evidence="2">dnLKV18</strain>
    </source>
</reference>
<dbReference type="HOGENOM" id="CLU_3375037_0_0_10"/>
<accession>S0GPF0</accession>
<gene>
    <name evidence="1" type="ORF">C803_04193</name>
</gene>
<proteinExistence type="predicted"/>
<organism evidence="1 2">
    <name type="scientific">Parabacteroides goldsteinii dnLKV18</name>
    <dbReference type="NCBI Taxonomy" id="1235789"/>
    <lineage>
        <taxon>Bacteria</taxon>
        <taxon>Pseudomonadati</taxon>
        <taxon>Bacteroidota</taxon>
        <taxon>Bacteroidia</taxon>
        <taxon>Bacteroidales</taxon>
        <taxon>Tannerellaceae</taxon>
        <taxon>Parabacteroides</taxon>
    </lineage>
</organism>
<protein>
    <submittedName>
        <fullName evidence="1">Uncharacterized protein</fullName>
    </submittedName>
</protein>